<dbReference type="SUPFAM" id="SSF51197">
    <property type="entry name" value="Clavaminate synthase-like"/>
    <property type="match status" value="1"/>
</dbReference>
<dbReference type="Proteomes" id="UP000322225">
    <property type="component" value="Chromosome 3"/>
</dbReference>
<name>A0AAJ8MVH0_9TREE</name>
<dbReference type="Gene3D" id="2.60.120.650">
    <property type="entry name" value="Cupin"/>
    <property type="match status" value="1"/>
</dbReference>
<dbReference type="InterPro" id="IPR041667">
    <property type="entry name" value="Cupin_8"/>
</dbReference>
<keyword evidence="3" id="KW-1185">Reference proteome</keyword>
<dbReference type="Pfam" id="PF13621">
    <property type="entry name" value="Cupin_8"/>
    <property type="match status" value="1"/>
</dbReference>
<dbReference type="EMBL" id="CP144053">
    <property type="protein sequence ID" value="WWD17183.1"/>
    <property type="molecule type" value="Genomic_DNA"/>
</dbReference>
<dbReference type="PROSITE" id="PS51184">
    <property type="entry name" value="JMJC"/>
    <property type="match status" value="1"/>
</dbReference>
<protein>
    <recommendedName>
        <fullName evidence="1">JmjC domain-containing protein</fullName>
    </recommendedName>
</protein>
<dbReference type="PANTHER" id="PTHR12461">
    <property type="entry name" value="HYPOXIA-INDUCIBLE FACTOR 1 ALPHA INHIBITOR-RELATED"/>
    <property type="match status" value="1"/>
</dbReference>
<evidence type="ECO:0000259" key="1">
    <source>
        <dbReference type="PROSITE" id="PS51184"/>
    </source>
</evidence>
<organism evidence="2 3">
    <name type="scientific">Kwoniella shandongensis</name>
    <dbReference type="NCBI Taxonomy" id="1734106"/>
    <lineage>
        <taxon>Eukaryota</taxon>
        <taxon>Fungi</taxon>
        <taxon>Dikarya</taxon>
        <taxon>Basidiomycota</taxon>
        <taxon>Agaricomycotina</taxon>
        <taxon>Tremellomycetes</taxon>
        <taxon>Tremellales</taxon>
        <taxon>Cryptococcaceae</taxon>
        <taxon>Kwoniella</taxon>
    </lineage>
</organism>
<dbReference type="KEGG" id="ksn:43586555"/>
<evidence type="ECO:0000313" key="2">
    <source>
        <dbReference type="EMBL" id="WWD17183.1"/>
    </source>
</evidence>
<dbReference type="PANTHER" id="PTHR12461:SF105">
    <property type="entry name" value="HYPOXIA-INDUCIBLE FACTOR 1-ALPHA INHIBITOR"/>
    <property type="match status" value="1"/>
</dbReference>
<dbReference type="GeneID" id="43586555"/>
<proteinExistence type="predicted"/>
<dbReference type="RefSeq" id="XP_065823094.1">
    <property type="nucleotide sequence ID" value="XM_065967022.1"/>
</dbReference>
<accession>A0AAJ8MVH0</accession>
<dbReference type="InterPro" id="IPR003347">
    <property type="entry name" value="JmjC_dom"/>
</dbReference>
<gene>
    <name evidence="2" type="ORF">CI109_101621</name>
</gene>
<reference evidence="2" key="1">
    <citation type="submission" date="2017-08" db="EMBL/GenBank/DDBJ databases">
        <authorList>
            <person name="Cuomo C."/>
            <person name="Billmyre B."/>
            <person name="Heitman J."/>
        </authorList>
    </citation>
    <scope>NUCLEOTIDE SEQUENCE</scope>
    <source>
        <strain evidence="2">CBS 12478</strain>
    </source>
</reference>
<dbReference type="AlphaFoldDB" id="A0AAJ8MVH0"/>
<feature type="domain" description="JmjC" evidence="1">
    <location>
        <begin position="109"/>
        <end position="294"/>
    </location>
</feature>
<sequence length="294" mass="32533">MTKLSPLIRSAKPITSLSPSALQSHLIAASSSRPLPLHLPDLVSSWPALDTWRLEDGLKVLRDSIGENRSVEVELGKRGRGYLHKDWQRVWMPFGLFLDAFILNLIPSSSSPSLLPLAYLAQSDILDTSPSLLETIPALPHFLVGKEKSLYRRTLWLGPRGSWTPFHKDPYHGIYSQIIGKKTFHILPPEARHHLDISALPRHTNTSQIPLPVSRIFSPTSLSPFSSKDDLDDLSDLPPDTVASTRVELERAFELPGACQVDVNAGESVLIPEGWWHAAEGVEGAGVGVNAWFR</sequence>
<reference evidence="2" key="2">
    <citation type="submission" date="2024-01" db="EMBL/GenBank/DDBJ databases">
        <title>Comparative genomics of Cryptococcus and Kwoniella reveals pathogenesis evolution and contrasting modes of karyotype evolution via chromosome fusion or intercentromeric recombination.</title>
        <authorList>
            <person name="Coelho M.A."/>
            <person name="David-Palma M."/>
            <person name="Shea T."/>
            <person name="Bowers K."/>
            <person name="McGinley-Smith S."/>
            <person name="Mohammad A.W."/>
            <person name="Gnirke A."/>
            <person name="Yurkov A.M."/>
            <person name="Nowrousian M."/>
            <person name="Sun S."/>
            <person name="Cuomo C.A."/>
            <person name="Heitman J."/>
        </authorList>
    </citation>
    <scope>NUCLEOTIDE SEQUENCE</scope>
    <source>
        <strain evidence="2">CBS 12478</strain>
    </source>
</reference>
<evidence type="ECO:0000313" key="3">
    <source>
        <dbReference type="Proteomes" id="UP000322225"/>
    </source>
</evidence>